<dbReference type="Proteomes" id="UP000298390">
    <property type="component" value="Unassembled WGS sequence"/>
</dbReference>
<comment type="caution">
    <text evidence="2">The sequence shown here is derived from an EMBL/GenBank/DDBJ whole genome shotgun (WGS) entry which is preliminary data.</text>
</comment>
<sequence length="70" mass="7333">MDSDLPGGLALDLPNVDISMTDGQEIIGNLEGDDDDDDGNVAEEAKSTEKDAAVEDAIIEDEDEVVPQSA</sequence>
<dbReference type="EMBL" id="SEKV01000427">
    <property type="protein sequence ID" value="TFY57455.1"/>
    <property type="molecule type" value="Genomic_DNA"/>
</dbReference>
<dbReference type="AlphaFoldDB" id="A0A4Y9Y519"/>
<reference evidence="2 3" key="1">
    <citation type="submission" date="2019-01" db="EMBL/GenBank/DDBJ databases">
        <title>Genome sequencing of the rare red list fungi Fomitopsis rosea.</title>
        <authorList>
            <person name="Buettner E."/>
            <person name="Kellner H."/>
        </authorList>
    </citation>
    <scope>NUCLEOTIDE SEQUENCE [LARGE SCALE GENOMIC DNA]</scope>
    <source>
        <strain evidence="2 3">DSM 105464</strain>
    </source>
</reference>
<feature type="compositionally biased region" description="Acidic residues" evidence="1">
    <location>
        <begin position="31"/>
        <end position="41"/>
    </location>
</feature>
<evidence type="ECO:0000313" key="3">
    <source>
        <dbReference type="Proteomes" id="UP000298390"/>
    </source>
</evidence>
<organism evidence="2 3">
    <name type="scientific">Rhodofomes roseus</name>
    <dbReference type="NCBI Taxonomy" id="34475"/>
    <lineage>
        <taxon>Eukaryota</taxon>
        <taxon>Fungi</taxon>
        <taxon>Dikarya</taxon>
        <taxon>Basidiomycota</taxon>
        <taxon>Agaricomycotina</taxon>
        <taxon>Agaricomycetes</taxon>
        <taxon>Polyporales</taxon>
        <taxon>Rhodofomes</taxon>
    </lineage>
</organism>
<evidence type="ECO:0000313" key="2">
    <source>
        <dbReference type="EMBL" id="TFY57455.1"/>
    </source>
</evidence>
<accession>A0A4Y9Y519</accession>
<evidence type="ECO:0000256" key="1">
    <source>
        <dbReference type="SAM" id="MobiDB-lite"/>
    </source>
</evidence>
<proteinExistence type="predicted"/>
<gene>
    <name evidence="2" type="ORF">EVJ58_g7006</name>
</gene>
<feature type="region of interest" description="Disordered" evidence="1">
    <location>
        <begin position="26"/>
        <end position="51"/>
    </location>
</feature>
<name>A0A4Y9Y519_9APHY</name>
<protein>
    <submittedName>
        <fullName evidence="2">Uncharacterized protein</fullName>
    </submittedName>
</protein>